<keyword evidence="2" id="KW-0963">Cytoplasm</keyword>
<reference evidence="15" key="1">
    <citation type="submission" date="2023-07" db="EMBL/GenBank/DDBJ databases">
        <title>Genomic Encyclopedia of Type Strains, Phase IV (KMG-IV): sequencing the most valuable type-strain genomes for metagenomic binning, comparative biology and taxonomic classification.</title>
        <authorList>
            <person name="Goeker M."/>
        </authorList>
    </citation>
    <scope>NUCLEOTIDE SEQUENCE</scope>
    <source>
        <strain evidence="15">DSM 21202</strain>
    </source>
</reference>
<evidence type="ECO:0000256" key="7">
    <source>
        <dbReference type="ARBA" id="ARBA00038437"/>
    </source>
</evidence>
<gene>
    <name evidence="15" type="ORF">J2S73_000600</name>
</gene>
<organism evidence="15 16">
    <name type="scientific">Amorphus orientalis</name>
    <dbReference type="NCBI Taxonomy" id="649198"/>
    <lineage>
        <taxon>Bacteria</taxon>
        <taxon>Pseudomonadati</taxon>
        <taxon>Pseudomonadota</taxon>
        <taxon>Alphaproteobacteria</taxon>
        <taxon>Hyphomicrobiales</taxon>
        <taxon>Amorphaceae</taxon>
        <taxon>Amorphus</taxon>
    </lineage>
</organism>
<feature type="compositionally biased region" description="Basic residues" evidence="11">
    <location>
        <begin position="393"/>
        <end position="404"/>
    </location>
</feature>
<dbReference type="SMART" id="SM00487">
    <property type="entry name" value="DEXDc"/>
    <property type="match status" value="1"/>
</dbReference>
<dbReference type="InterPro" id="IPR001650">
    <property type="entry name" value="Helicase_C-like"/>
</dbReference>
<feature type="domain" description="Helicase C-terminal" evidence="13">
    <location>
        <begin position="232"/>
        <end position="381"/>
    </location>
</feature>
<dbReference type="PANTHER" id="PTHR47959:SF13">
    <property type="entry name" value="ATP-DEPENDENT RNA HELICASE RHLE"/>
    <property type="match status" value="1"/>
</dbReference>
<evidence type="ECO:0000256" key="5">
    <source>
        <dbReference type="ARBA" id="ARBA00022806"/>
    </source>
</evidence>
<dbReference type="PROSITE" id="PS51195">
    <property type="entry name" value="Q_MOTIF"/>
    <property type="match status" value="1"/>
</dbReference>
<dbReference type="GO" id="GO:0005829">
    <property type="term" value="C:cytosol"/>
    <property type="evidence" value="ECO:0007669"/>
    <property type="project" value="TreeGrafter"/>
</dbReference>
<evidence type="ECO:0000256" key="2">
    <source>
        <dbReference type="ARBA" id="ARBA00022490"/>
    </source>
</evidence>
<accession>A0AAE3VLM0</accession>
<dbReference type="Proteomes" id="UP001229244">
    <property type="component" value="Unassembled WGS sequence"/>
</dbReference>
<feature type="domain" description="DEAD-box RNA helicase Q" evidence="14">
    <location>
        <begin position="2"/>
        <end position="30"/>
    </location>
</feature>
<evidence type="ECO:0000256" key="8">
    <source>
        <dbReference type="ARBA" id="ARBA00047984"/>
    </source>
</evidence>
<comment type="caution">
    <text evidence="15">The sequence shown here is derived from an EMBL/GenBank/DDBJ whole genome shotgun (WGS) entry which is preliminary data.</text>
</comment>
<dbReference type="EMBL" id="JAUSUL010000001">
    <property type="protein sequence ID" value="MDQ0314163.1"/>
    <property type="molecule type" value="Genomic_DNA"/>
</dbReference>
<feature type="compositionally biased region" description="Low complexity" evidence="11">
    <location>
        <begin position="405"/>
        <end position="415"/>
    </location>
</feature>
<feature type="compositionally biased region" description="Low complexity" evidence="11">
    <location>
        <begin position="441"/>
        <end position="452"/>
    </location>
</feature>
<evidence type="ECO:0000313" key="16">
    <source>
        <dbReference type="Proteomes" id="UP001229244"/>
    </source>
</evidence>
<keyword evidence="6" id="KW-0067">ATP-binding</keyword>
<dbReference type="Pfam" id="PF00271">
    <property type="entry name" value="Helicase_C"/>
    <property type="match status" value="1"/>
</dbReference>
<dbReference type="InterPro" id="IPR027417">
    <property type="entry name" value="P-loop_NTPase"/>
</dbReference>
<dbReference type="Pfam" id="PF00270">
    <property type="entry name" value="DEAD"/>
    <property type="match status" value="1"/>
</dbReference>
<dbReference type="RefSeq" id="WP_306883941.1">
    <property type="nucleotide sequence ID" value="NZ_JAUSUL010000001.1"/>
</dbReference>
<keyword evidence="4 15" id="KW-0378">Hydrolase</keyword>
<evidence type="ECO:0000256" key="11">
    <source>
        <dbReference type="SAM" id="MobiDB-lite"/>
    </source>
</evidence>
<dbReference type="InterPro" id="IPR014014">
    <property type="entry name" value="RNA_helicase_DEAD_Q_motif"/>
</dbReference>
<comment type="catalytic activity">
    <reaction evidence="8">
        <text>ATP + H2O = ADP + phosphate + H(+)</text>
        <dbReference type="Rhea" id="RHEA:13065"/>
        <dbReference type="ChEBI" id="CHEBI:15377"/>
        <dbReference type="ChEBI" id="CHEBI:15378"/>
        <dbReference type="ChEBI" id="CHEBI:30616"/>
        <dbReference type="ChEBI" id="CHEBI:43474"/>
        <dbReference type="ChEBI" id="CHEBI:456216"/>
        <dbReference type="EC" id="3.6.4.13"/>
    </reaction>
</comment>
<dbReference type="FunFam" id="3.40.50.300:FF:000108">
    <property type="entry name" value="ATP-dependent RNA helicase RhlE"/>
    <property type="match status" value="1"/>
</dbReference>
<evidence type="ECO:0000256" key="4">
    <source>
        <dbReference type="ARBA" id="ARBA00022801"/>
    </source>
</evidence>
<keyword evidence="16" id="KW-1185">Reference proteome</keyword>
<dbReference type="InterPro" id="IPR050079">
    <property type="entry name" value="DEAD_box_RNA_helicase"/>
</dbReference>
<proteinExistence type="inferred from homology"/>
<dbReference type="GO" id="GO:0003676">
    <property type="term" value="F:nucleic acid binding"/>
    <property type="evidence" value="ECO:0007669"/>
    <property type="project" value="InterPro"/>
</dbReference>
<evidence type="ECO:0000313" key="15">
    <source>
        <dbReference type="EMBL" id="MDQ0314163.1"/>
    </source>
</evidence>
<dbReference type="CDD" id="cd18787">
    <property type="entry name" value="SF2_C_DEAD"/>
    <property type="match status" value="1"/>
</dbReference>
<evidence type="ECO:0000259" key="12">
    <source>
        <dbReference type="PROSITE" id="PS51192"/>
    </source>
</evidence>
<evidence type="ECO:0000259" key="14">
    <source>
        <dbReference type="PROSITE" id="PS51195"/>
    </source>
</evidence>
<feature type="short sequence motif" description="Q motif" evidence="10">
    <location>
        <begin position="2"/>
        <end position="30"/>
    </location>
</feature>
<protein>
    <recommendedName>
        <fullName evidence="9">DEAD-box ATP-dependent RNA helicase RhpA</fullName>
        <ecNumber evidence="1">3.6.4.13</ecNumber>
    </recommendedName>
</protein>
<dbReference type="PANTHER" id="PTHR47959">
    <property type="entry name" value="ATP-DEPENDENT RNA HELICASE RHLE-RELATED"/>
    <property type="match status" value="1"/>
</dbReference>
<feature type="compositionally biased region" description="Basic and acidic residues" evidence="11">
    <location>
        <begin position="454"/>
        <end position="467"/>
    </location>
</feature>
<dbReference type="Gene3D" id="3.40.50.300">
    <property type="entry name" value="P-loop containing nucleotide triphosphate hydrolases"/>
    <property type="match status" value="2"/>
</dbReference>
<dbReference type="EC" id="3.6.4.13" evidence="1"/>
<dbReference type="CDD" id="cd00268">
    <property type="entry name" value="DEADc"/>
    <property type="match status" value="1"/>
</dbReference>
<dbReference type="InterPro" id="IPR014001">
    <property type="entry name" value="Helicase_ATP-bd"/>
</dbReference>
<dbReference type="PROSITE" id="PS51194">
    <property type="entry name" value="HELICASE_CTER"/>
    <property type="match status" value="1"/>
</dbReference>
<evidence type="ECO:0000256" key="10">
    <source>
        <dbReference type="PROSITE-ProRule" id="PRU00552"/>
    </source>
</evidence>
<dbReference type="GO" id="GO:0016787">
    <property type="term" value="F:hydrolase activity"/>
    <property type="evidence" value="ECO:0007669"/>
    <property type="project" value="UniProtKB-KW"/>
</dbReference>
<dbReference type="GO" id="GO:0042255">
    <property type="term" value="P:ribosome assembly"/>
    <property type="evidence" value="ECO:0007669"/>
    <property type="project" value="UniProtKB-ARBA"/>
</dbReference>
<dbReference type="AlphaFoldDB" id="A0AAE3VLM0"/>
<dbReference type="GO" id="GO:0003724">
    <property type="term" value="F:RNA helicase activity"/>
    <property type="evidence" value="ECO:0007669"/>
    <property type="project" value="UniProtKB-EC"/>
</dbReference>
<feature type="region of interest" description="Disordered" evidence="11">
    <location>
        <begin position="379"/>
        <end position="485"/>
    </location>
</feature>
<dbReference type="GO" id="GO:0009266">
    <property type="term" value="P:response to temperature stimulus"/>
    <property type="evidence" value="ECO:0007669"/>
    <property type="project" value="UniProtKB-ARBA"/>
</dbReference>
<name>A0AAE3VLM0_9HYPH</name>
<comment type="similarity">
    <text evidence="7">Belongs to the DEAD box helicase family.</text>
</comment>
<keyword evidence="5 15" id="KW-0347">Helicase</keyword>
<dbReference type="SMART" id="SM00490">
    <property type="entry name" value="HELICc"/>
    <property type="match status" value="1"/>
</dbReference>
<keyword evidence="3" id="KW-0547">Nucleotide-binding</keyword>
<feature type="domain" description="Helicase ATP-binding" evidence="12">
    <location>
        <begin position="33"/>
        <end position="208"/>
    </location>
</feature>
<dbReference type="PROSITE" id="PS51192">
    <property type="entry name" value="HELICASE_ATP_BIND_1"/>
    <property type="match status" value="1"/>
</dbReference>
<dbReference type="GO" id="GO:0005524">
    <property type="term" value="F:ATP binding"/>
    <property type="evidence" value="ECO:0007669"/>
    <property type="project" value="UniProtKB-KW"/>
</dbReference>
<evidence type="ECO:0000256" key="9">
    <source>
        <dbReference type="ARBA" id="ARBA00074363"/>
    </source>
</evidence>
<dbReference type="SUPFAM" id="SSF52540">
    <property type="entry name" value="P-loop containing nucleoside triphosphate hydrolases"/>
    <property type="match status" value="2"/>
</dbReference>
<sequence length="485" mass="51793">MTQFTDLGLARPILTALSEERHDTPTPIQAQAIPPVLEGRDLLGIAQTGTGKTAAFALPILNHLDNARAAVRGKSCRVLVLSPTRELCGQIEERFRAYGKHMPLKTALIIGGVPIGRQKRAVEKGADVVVATPGRLLDLVEQRALSIAEVEVLVLDEADQMLDMGFIHAIRQIVAKLPKQRQNLFFSATMPKAIAELAGSILSDPVEVAVTPVAKTADRVDQEVMFVDTAKKTDALVHVLANRGVRQALVFTRTKHGADKVVKNLSRSGVPAEAIHGNKSQGQRERTLSSFRGGKINALVATDIAARGIDVASVSHVINYDLPHVAETYVHRIGRTARNGADGNAITLCAPDEANLLRGVERLIKQKVPVIAAPEGLEATGRFDDGEQAQPGRNKKRPPRRKGPRPNGQGNNGQQARSNDTAGGSGAGDTHFSKPKRPARARPGGSAAPASPNAERKEHGQGRSDRVRGRRNGGASGRKLSRAAG</sequence>
<evidence type="ECO:0000256" key="6">
    <source>
        <dbReference type="ARBA" id="ARBA00022840"/>
    </source>
</evidence>
<evidence type="ECO:0000259" key="13">
    <source>
        <dbReference type="PROSITE" id="PS51194"/>
    </source>
</evidence>
<evidence type="ECO:0000256" key="1">
    <source>
        <dbReference type="ARBA" id="ARBA00012552"/>
    </source>
</evidence>
<evidence type="ECO:0000256" key="3">
    <source>
        <dbReference type="ARBA" id="ARBA00022741"/>
    </source>
</evidence>
<dbReference type="InterPro" id="IPR011545">
    <property type="entry name" value="DEAD/DEAH_box_helicase_dom"/>
</dbReference>
<dbReference type="InterPro" id="IPR044742">
    <property type="entry name" value="DEAD/DEAH_RhlB"/>
</dbReference>